<sequence length="180" mass="19829">MSGTVWTVILMGALWSPICWATLVSTDNKEKTYTQHTTITNTIEKGVREMNNTLLNDNAETNTGAAAGATNDKAKIKLGRKRKVDHEEVIKWRLDNKASKRMTAEHFGVNPRSVQMIWSKAGLSYKSPVPSGGASFRADWKAIADYRKTHKASSSVTAKTFGVSQSTVVRACREYGAYLG</sequence>
<keyword evidence="3" id="KW-1185">Reference proteome</keyword>
<dbReference type="RefSeq" id="WP_160418949.1">
    <property type="nucleotide sequence ID" value="NZ_WTKP01000006.1"/>
</dbReference>
<proteinExistence type="predicted"/>
<evidence type="ECO:0000313" key="2">
    <source>
        <dbReference type="EMBL" id="MWJ28599.1"/>
    </source>
</evidence>
<gene>
    <name evidence="2" type="ORF">GPM19_10340</name>
</gene>
<evidence type="ECO:0000256" key="1">
    <source>
        <dbReference type="SAM" id="SignalP"/>
    </source>
</evidence>
<organism evidence="2 3">
    <name type="scientific">Vreelandella zhuhanensis</name>
    <dbReference type="NCBI Taxonomy" id="2684210"/>
    <lineage>
        <taxon>Bacteria</taxon>
        <taxon>Pseudomonadati</taxon>
        <taxon>Pseudomonadota</taxon>
        <taxon>Gammaproteobacteria</taxon>
        <taxon>Oceanospirillales</taxon>
        <taxon>Halomonadaceae</taxon>
        <taxon>Vreelandella</taxon>
    </lineage>
</organism>
<protein>
    <submittedName>
        <fullName evidence="2">Uncharacterized protein</fullName>
    </submittedName>
</protein>
<evidence type="ECO:0000313" key="3">
    <source>
        <dbReference type="Proteomes" id="UP000437638"/>
    </source>
</evidence>
<dbReference type="Proteomes" id="UP000437638">
    <property type="component" value="Unassembled WGS sequence"/>
</dbReference>
<reference evidence="2 3" key="1">
    <citation type="submission" date="2019-12" db="EMBL/GenBank/DDBJ databases">
        <title>Halomonas rutogse sp. nov. isolated from two lakes on Tibetan Plateau.</title>
        <authorList>
            <person name="Gao P."/>
        </authorList>
    </citation>
    <scope>NUCLEOTIDE SEQUENCE [LARGE SCALE GENOMIC DNA]</scope>
    <source>
        <strain evidence="2 3">ZH2S</strain>
    </source>
</reference>
<keyword evidence="1" id="KW-0732">Signal</keyword>
<feature type="chain" id="PRO_5030731380" evidence="1">
    <location>
        <begin position="22"/>
        <end position="180"/>
    </location>
</feature>
<comment type="caution">
    <text evidence="2">The sequence shown here is derived from an EMBL/GenBank/DDBJ whole genome shotgun (WGS) entry which is preliminary data.</text>
</comment>
<accession>A0A7X3H1Q7</accession>
<dbReference type="EMBL" id="WTKP01000006">
    <property type="protein sequence ID" value="MWJ28599.1"/>
    <property type="molecule type" value="Genomic_DNA"/>
</dbReference>
<feature type="signal peptide" evidence="1">
    <location>
        <begin position="1"/>
        <end position="21"/>
    </location>
</feature>
<dbReference type="AlphaFoldDB" id="A0A7X3H1Q7"/>
<name>A0A7X3H1Q7_9GAMM</name>